<keyword evidence="6" id="KW-0175">Coiled coil</keyword>
<evidence type="ECO:0000256" key="1">
    <source>
        <dbReference type="ARBA" id="ARBA00004613"/>
    </source>
</evidence>
<reference evidence="9" key="1">
    <citation type="submission" date="2023-10" db="EMBL/GenBank/DDBJ databases">
        <title>Genome assembly of Pristionchus species.</title>
        <authorList>
            <person name="Yoshida K."/>
            <person name="Sommer R.J."/>
        </authorList>
    </citation>
    <scope>NUCLEOTIDE SEQUENCE</scope>
    <source>
        <strain evidence="9">RS5133</strain>
    </source>
</reference>
<accession>A0AAV5V2V9</accession>
<comment type="similarity">
    <text evidence="2">Belongs to the fatty-acid and retinol-binding protein (FARBP) family.</text>
</comment>
<comment type="caution">
    <text evidence="9">The sequence shown here is derived from an EMBL/GenBank/DDBJ whole genome shotgun (WGS) entry which is preliminary data.</text>
</comment>
<protein>
    <recommendedName>
        <fullName evidence="3">Fatty-acid and retinol-binding protein 1</fullName>
    </recommendedName>
</protein>
<name>A0AAV5V2V9_9BILA</name>
<keyword evidence="5 8" id="KW-0732">Signal</keyword>
<dbReference type="PANTHER" id="PTHR31418:SF7">
    <property type="entry name" value="FATTY-ACID AND RETINOL-BINDING PROTEIN 1"/>
    <property type="match status" value="1"/>
</dbReference>
<dbReference type="Proteomes" id="UP001432322">
    <property type="component" value="Unassembled WGS sequence"/>
</dbReference>
<evidence type="ECO:0000256" key="4">
    <source>
        <dbReference type="ARBA" id="ARBA00022525"/>
    </source>
</evidence>
<gene>
    <name evidence="9" type="ORF">PFISCL1PPCAC_5056</name>
</gene>
<evidence type="ECO:0000313" key="9">
    <source>
        <dbReference type="EMBL" id="GMT13759.1"/>
    </source>
</evidence>
<dbReference type="InterPro" id="IPR008632">
    <property type="entry name" value="Gp-FAR-1"/>
</dbReference>
<keyword evidence="4" id="KW-0964">Secreted</keyword>
<comment type="subcellular location">
    <subcellularLocation>
        <location evidence="1">Secreted</location>
    </subcellularLocation>
</comment>
<evidence type="ECO:0000256" key="6">
    <source>
        <dbReference type="ARBA" id="ARBA00023054"/>
    </source>
</evidence>
<evidence type="ECO:0000256" key="3">
    <source>
        <dbReference type="ARBA" id="ARBA00017453"/>
    </source>
</evidence>
<feature type="signal peptide" evidence="8">
    <location>
        <begin position="1"/>
        <end position="18"/>
    </location>
</feature>
<feature type="chain" id="PRO_5043450667" description="Fatty-acid and retinol-binding protein 1" evidence="8">
    <location>
        <begin position="19"/>
        <end position="227"/>
    </location>
</feature>
<dbReference type="EMBL" id="BTSY01000002">
    <property type="protein sequence ID" value="GMT13759.1"/>
    <property type="molecule type" value="Genomic_DNA"/>
</dbReference>
<evidence type="ECO:0000256" key="2">
    <source>
        <dbReference type="ARBA" id="ARBA00006648"/>
    </source>
</evidence>
<evidence type="ECO:0000256" key="5">
    <source>
        <dbReference type="ARBA" id="ARBA00022729"/>
    </source>
</evidence>
<dbReference type="GO" id="GO:0005576">
    <property type="term" value="C:extracellular region"/>
    <property type="evidence" value="ECO:0007669"/>
    <property type="project" value="UniProtKB-SubCell"/>
</dbReference>
<dbReference type="AlphaFoldDB" id="A0AAV5V2V9"/>
<feature type="non-terminal residue" evidence="9">
    <location>
        <position position="1"/>
    </location>
</feature>
<dbReference type="GO" id="GO:0008289">
    <property type="term" value="F:lipid binding"/>
    <property type="evidence" value="ECO:0007669"/>
    <property type="project" value="UniProtKB-KW"/>
</dbReference>
<evidence type="ECO:0000256" key="7">
    <source>
        <dbReference type="ARBA" id="ARBA00023121"/>
    </source>
</evidence>
<keyword evidence="10" id="KW-1185">Reference proteome</keyword>
<dbReference type="PANTHER" id="PTHR31418">
    <property type="entry name" value="FATTY-ACID AND RETINOL-BINDING PROTEIN 1"/>
    <property type="match status" value="1"/>
</dbReference>
<sequence>LQMLLLISVFLLVAGAGAADMSKIMDACKEVDIACNQTAMELIFTEEATKIGRTVDEHTEKCMKKEESMEWTPMQKFKMSREFARVERLDRDEYRFKNTSEVYPFIKKHLPYSWAAIEKKWAPIKAEQEKMSAETRAFPQGIEQLFLESVVRLSQLDDDDKIAFMKAAIQEGTAIVKKAIVMYKELPEANKLELERYSCVRTLSRVFVEMGLYDQYQALLDGIVNAK</sequence>
<proteinExistence type="inferred from homology"/>
<keyword evidence="7" id="KW-0446">Lipid-binding</keyword>
<evidence type="ECO:0000313" key="10">
    <source>
        <dbReference type="Proteomes" id="UP001432322"/>
    </source>
</evidence>
<organism evidence="9 10">
    <name type="scientific">Pristionchus fissidentatus</name>
    <dbReference type="NCBI Taxonomy" id="1538716"/>
    <lineage>
        <taxon>Eukaryota</taxon>
        <taxon>Metazoa</taxon>
        <taxon>Ecdysozoa</taxon>
        <taxon>Nematoda</taxon>
        <taxon>Chromadorea</taxon>
        <taxon>Rhabditida</taxon>
        <taxon>Rhabditina</taxon>
        <taxon>Diplogasteromorpha</taxon>
        <taxon>Diplogasteroidea</taxon>
        <taxon>Neodiplogasteridae</taxon>
        <taxon>Pristionchus</taxon>
    </lineage>
</organism>
<evidence type="ECO:0000256" key="8">
    <source>
        <dbReference type="SAM" id="SignalP"/>
    </source>
</evidence>